<dbReference type="Pfam" id="PF01593">
    <property type="entry name" value="Amino_oxidase"/>
    <property type="match status" value="1"/>
</dbReference>
<dbReference type="PANTHER" id="PTHR43563">
    <property type="entry name" value="AMINE OXIDASE"/>
    <property type="match status" value="1"/>
</dbReference>
<keyword evidence="3" id="KW-0560">Oxidoreductase</keyword>
<dbReference type="KEGG" id="cok:COCCU_00075"/>
<comment type="similarity">
    <text evidence="1">Belongs to the flavin monoamine oxidase family.</text>
</comment>
<feature type="domain" description="Amine oxidase" evidence="2">
    <location>
        <begin position="12"/>
        <end position="431"/>
    </location>
</feature>
<protein>
    <submittedName>
        <fullName evidence="3">Pseudooxynicotine oxidase</fullName>
        <ecNumber evidence="3">1.4.3.24</ecNumber>
    </submittedName>
</protein>
<dbReference type="Proteomes" id="UP000424462">
    <property type="component" value="Chromosome"/>
</dbReference>
<name>A0A6B8W4Y4_9CORY</name>
<dbReference type="PANTHER" id="PTHR43563:SF1">
    <property type="entry name" value="AMINE OXIDASE [FLAVIN-CONTAINING] B"/>
    <property type="match status" value="1"/>
</dbReference>
<dbReference type="InterPro" id="IPR002937">
    <property type="entry name" value="Amino_oxidase"/>
</dbReference>
<evidence type="ECO:0000259" key="2">
    <source>
        <dbReference type="Pfam" id="PF01593"/>
    </source>
</evidence>
<dbReference type="EC" id="1.4.3.24" evidence="3"/>
<dbReference type="RefSeq" id="WP_156229604.1">
    <property type="nucleotide sequence ID" value="NZ_CP046455.1"/>
</dbReference>
<dbReference type="AlphaFoldDB" id="A0A6B8W4Y4"/>
<proteinExistence type="inferred from homology"/>
<evidence type="ECO:0000313" key="3">
    <source>
        <dbReference type="EMBL" id="QGU05986.1"/>
    </source>
</evidence>
<dbReference type="InterPro" id="IPR036188">
    <property type="entry name" value="FAD/NAD-bd_sf"/>
</dbReference>
<gene>
    <name evidence="3" type="primary">pao</name>
    <name evidence="3" type="ORF">COCCU_00075</name>
</gene>
<keyword evidence="4" id="KW-1185">Reference proteome</keyword>
<dbReference type="SUPFAM" id="SSF51905">
    <property type="entry name" value="FAD/NAD(P)-binding domain"/>
    <property type="match status" value="1"/>
</dbReference>
<organism evidence="3 4">
    <name type="scientific">Corynebacterium occultum</name>
    <dbReference type="NCBI Taxonomy" id="2675219"/>
    <lineage>
        <taxon>Bacteria</taxon>
        <taxon>Bacillati</taxon>
        <taxon>Actinomycetota</taxon>
        <taxon>Actinomycetes</taxon>
        <taxon>Mycobacteriales</taxon>
        <taxon>Corynebacteriaceae</taxon>
        <taxon>Corynebacterium</taxon>
    </lineage>
</organism>
<sequence>MSKKAIIVGAGFAGLIAARELQTAGIEVEILEARERIGGRAWTDERMGAKLEMGATWVHWHQPHVWAEITRYGQKIYSSPQPAEAYWLTEGKVRRGTEAEMDGRRTRAMEKIYDGSRKFFPNPYEPLSALDDPELREEFLAADQRSPLEELSREEFTQEEIELCEAYWSGGYIGDPHQGSALMAKQWAALCDHRVEAVDAQTLQYKLLNGMKGLYEGIASDLQCPIRLSTPVKAISHSENFAEVTLENGDKLSADAVILTVPVGALGNIDFDPPLPAPVRRVIKQKWNSTGGKIWIKVKGHHNFTGMASQPAIVNVLKSEVFTEDDATILVGFGAHHEKLDLDDPACGQQIINQWRDDLEVIDCTGHDWVADKWSGQAWATLKKGQFTDGWHHFRDTGTRLHFAGADWASGWRGVCVDGAIEQGLHTARELRRELC</sequence>
<dbReference type="GO" id="GO:0016491">
    <property type="term" value="F:oxidoreductase activity"/>
    <property type="evidence" value="ECO:0007669"/>
    <property type="project" value="UniProtKB-KW"/>
</dbReference>
<evidence type="ECO:0000313" key="4">
    <source>
        <dbReference type="Proteomes" id="UP000424462"/>
    </source>
</evidence>
<dbReference type="Gene3D" id="3.50.50.60">
    <property type="entry name" value="FAD/NAD(P)-binding domain"/>
    <property type="match status" value="1"/>
</dbReference>
<reference evidence="3 4" key="1">
    <citation type="submission" date="2019-11" db="EMBL/GenBank/DDBJ databases">
        <title>Complete genome sequence of Corynebacterium kalinowskii 1959, a novel Corynebacterium species isolated from soil of a small paddock in Vilsendorf, Germany.</title>
        <authorList>
            <person name="Schaffert L."/>
            <person name="Ruwe M."/>
            <person name="Milse J."/>
            <person name="Hanuschka K."/>
            <person name="Ortseifen V."/>
            <person name="Droste J."/>
            <person name="Brandt D."/>
            <person name="Schlueter L."/>
            <person name="Kutter Y."/>
            <person name="Vinke S."/>
            <person name="Viehoefer P."/>
            <person name="Jacob L."/>
            <person name="Luebke N.-C."/>
            <person name="Schulte-Berndt E."/>
            <person name="Hain C."/>
            <person name="Linder M."/>
            <person name="Schmidt P."/>
            <person name="Wollenschlaeger L."/>
            <person name="Luttermann T."/>
            <person name="Thieme E."/>
            <person name="Hassa J."/>
            <person name="Haak M."/>
            <person name="Wittchen M."/>
            <person name="Mentz A."/>
            <person name="Persicke M."/>
            <person name="Busche T."/>
            <person name="Ruckert C."/>
        </authorList>
    </citation>
    <scope>NUCLEOTIDE SEQUENCE [LARGE SCALE GENOMIC DNA]</scope>
    <source>
        <strain evidence="3 4">2039</strain>
    </source>
</reference>
<dbReference type="InterPro" id="IPR050703">
    <property type="entry name" value="Flavin_MAO"/>
</dbReference>
<evidence type="ECO:0000256" key="1">
    <source>
        <dbReference type="ARBA" id="ARBA00005995"/>
    </source>
</evidence>
<dbReference type="EMBL" id="CP046455">
    <property type="protein sequence ID" value="QGU05986.1"/>
    <property type="molecule type" value="Genomic_DNA"/>
</dbReference>
<accession>A0A6B8W4Y4</accession>